<evidence type="ECO:0000256" key="5">
    <source>
        <dbReference type="SAM" id="Phobius"/>
    </source>
</evidence>
<dbReference type="PANTHER" id="PTHR37422">
    <property type="entry name" value="TEICHURONIC ACID BIOSYNTHESIS PROTEIN TUAE"/>
    <property type="match status" value="1"/>
</dbReference>
<evidence type="ECO:0000259" key="6">
    <source>
        <dbReference type="Pfam" id="PF04932"/>
    </source>
</evidence>
<dbReference type="GO" id="GO:0016020">
    <property type="term" value="C:membrane"/>
    <property type="evidence" value="ECO:0007669"/>
    <property type="project" value="UniProtKB-SubCell"/>
</dbReference>
<dbReference type="GO" id="GO:0016874">
    <property type="term" value="F:ligase activity"/>
    <property type="evidence" value="ECO:0007669"/>
    <property type="project" value="UniProtKB-KW"/>
</dbReference>
<feature type="transmembrane region" description="Helical" evidence="5">
    <location>
        <begin position="71"/>
        <end position="89"/>
    </location>
</feature>
<feature type="domain" description="O-antigen ligase-related" evidence="6">
    <location>
        <begin position="243"/>
        <end position="381"/>
    </location>
</feature>
<evidence type="ECO:0000313" key="7">
    <source>
        <dbReference type="EMBL" id="HGW29916.1"/>
    </source>
</evidence>
<accession>A0A7C4XIM8</accession>
<feature type="transmembrane region" description="Helical" evidence="5">
    <location>
        <begin position="364"/>
        <end position="388"/>
    </location>
</feature>
<organism evidence="7">
    <name type="scientific">candidate division WWE3 bacterium</name>
    <dbReference type="NCBI Taxonomy" id="2053526"/>
    <lineage>
        <taxon>Bacteria</taxon>
        <taxon>Katanobacteria</taxon>
    </lineage>
</organism>
<reference evidence="7" key="1">
    <citation type="journal article" date="2020" name="mSystems">
        <title>Genome- and Community-Level Interaction Insights into Carbon Utilization and Element Cycling Functions of Hydrothermarchaeota in Hydrothermal Sediment.</title>
        <authorList>
            <person name="Zhou Z."/>
            <person name="Liu Y."/>
            <person name="Xu W."/>
            <person name="Pan J."/>
            <person name="Luo Z.H."/>
            <person name="Li M."/>
        </authorList>
    </citation>
    <scope>NUCLEOTIDE SEQUENCE [LARGE SCALE GENOMIC DNA]</scope>
    <source>
        <strain evidence="7">SpSt-417</strain>
    </source>
</reference>
<feature type="transmembrane region" description="Helical" evidence="5">
    <location>
        <begin position="38"/>
        <end position="59"/>
    </location>
</feature>
<sequence>MSMAHKYIFYLFLALLPLNLGKHFISVDSYVRSRLIDYLIPTIWIQDLLILLLLFMWLLSGGFKKIKKFRYWRILLVLVFSFLPSLVLAERQVSAFYFFLTFCIRLFLFVYVWFEVDLKSELETFIKIFSFQVCLLCLIAIAQWFHQGSFFDNYLFFGEQVYDEKTFNVARTIINGQQKIPVYSIFRHPNIFGGYLSIIFIWFVFYVETFVSKIKKSEKRLVVGDEELIISKALFFRSVYFLIMSLCFIGVTLTFSQFALVSTSLGILAYFLIKRLGRRGVLLCLFVTFVFVVIGFIAPVLTNISSELGQNPSVYRRVNLLYSAYSMVAQAPLWGVGVNNFTVQVPKYVPITQVLSFNQPVHNIFVLIFSENGIFNLLVFLAILFTSLHTLLAQRFGPPVILFINLLQIILIGSFDHYFYTIHQTQLLFLLTVGLSLTYTNSNVKT</sequence>
<feature type="transmembrane region" description="Helical" evidence="5">
    <location>
        <begin position="95"/>
        <end position="114"/>
    </location>
</feature>
<name>A0A7C4XIM8_UNCKA</name>
<feature type="transmembrane region" description="Helical" evidence="5">
    <location>
        <begin position="233"/>
        <end position="251"/>
    </location>
</feature>
<dbReference type="InterPro" id="IPR051533">
    <property type="entry name" value="WaaL-like"/>
</dbReference>
<evidence type="ECO:0000256" key="1">
    <source>
        <dbReference type="ARBA" id="ARBA00004141"/>
    </source>
</evidence>
<keyword evidence="3 5" id="KW-1133">Transmembrane helix</keyword>
<evidence type="ECO:0000256" key="3">
    <source>
        <dbReference type="ARBA" id="ARBA00022989"/>
    </source>
</evidence>
<evidence type="ECO:0000256" key="4">
    <source>
        <dbReference type="ARBA" id="ARBA00023136"/>
    </source>
</evidence>
<keyword evidence="4 5" id="KW-0472">Membrane</keyword>
<feature type="transmembrane region" description="Helical" evidence="5">
    <location>
        <begin position="191"/>
        <end position="212"/>
    </location>
</feature>
<dbReference type="PANTHER" id="PTHR37422:SF13">
    <property type="entry name" value="LIPOPOLYSACCHARIDE BIOSYNTHESIS PROTEIN PA4999-RELATED"/>
    <property type="match status" value="1"/>
</dbReference>
<comment type="subcellular location">
    <subcellularLocation>
        <location evidence="1">Membrane</location>
        <topology evidence="1">Multi-pass membrane protein</topology>
    </subcellularLocation>
</comment>
<evidence type="ECO:0000256" key="2">
    <source>
        <dbReference type="ARBA" id="ARBA00022692"/>
    </source>
</evidence>
<dbReference type="AlphaFoldDB" id="A0A7C4XIM8"/>
<feature type="transmembrane region" description="Helical" evidence="5">
    <location>
        <begin position="400"/>
        <end position="420"/>
    </location>
</feature>
<feature type="transmembrane region" description="Helical" evidence="5">
    <location>
        <begin position="7"/>
        <end position="26"/>
    </location>
</feature>
<gene>
    <name evidence="7" type="ORF">ENR63_03280</name>
</gene>
<feature type="transmembrane region" description="Helical" evidence="5">
    <location>
        <begin position="257"/>
        <end position="273"/>
    </location>
</feature>
<proteinExistence type="predicted"/>
<dbReference type="Pfam" id="PF04932">
    <property type="entry name" value="Wzy_C"/>
    <property type="match status" value="1"/>
</dbReference>
<comment type="caution">
    <text evidence="7">The sequence shown here is derived from an EMBL/GenBank/DDBJ whole genome shotgun (WGS) entry which is preliminary data.</text>
</comment>
<dbReference type="EMBL" id="DSRT01000178">
    <property type="protein sequence ID" value="HGW29916.1"/>
    <property type="molecule type" value="Genomic_DNA"/>
</dbReference>
<feature type="transmembrane region" description="Helical" evidence="5">
    <location>
        <begin position="280"/>
        <end position="301"/>
    </location>
</feature>
<feature type="transmembrane region" description="Helical" evidence="5">
    <location>
        <begin position="126"/>
        <end position="145"/>
    </location>
</feature>
<keyword evidence="7" id="KW-0436">Ligase</keyword>
<dbReference type="InterPro" id="IPR007016">
    <property type="entry name" value="O-antigen_ligase-rel_domated"/>
</dbReference>
<keyword evidence="2 5" id="KW-0812">Transmembrane</keyword>
<protein>
    <submittedName>
        <fullName evidence="7">O-antigen ligase domain-containing protein</fullName>
    </submittedName>
</protein>